<accession>A0A081D202</accession>
<organism evidence="2 3">
    <name type="scientific">Agrobacterium rubi TR3 = NBRC 13261</name>
    <dbReference type="NCBI Taxonomy" id="1368415"/>
    <lineage>
        <taxon>Bacteria</taxon>
        <taxon>Pseudomonadati</taxon>
        <taxon>Pseudomonadota</taxon>
        <taxon>Alphaproteobacteria</taxon>
        <taxon>Hyphomicrobiales</taxon>
        <taxon>Rhizobiaceae</taxon>
        <taxon>Rhizobium/Agrobacterium group</taxon>
        <taxon>Agrobacterium</taxon>
    </lineage>
</organism>
<gene>
    <name evidence="2" type="ORF">RRU01S_29_00650</name>
</gene>
<evidence type="ECO:0000313" key="2">
    <source>
        <dbReference type="EMBL" id="GAK72948.1"/>
    </source>
</evidence>
<feature type="domain" description="DUF6538" evidence="1">
    <location>
        <begin position="10"/>
        <end position="65"/>
    </location>
</feature>
<reference evidence="2 3" key="1">
    <citation type="submission" date="2014-08" db="EMBL/GenBank/DDBJ databases">
        <title>Whole genome shotgun sequence of Rhizobium rubi NBRC 13261.</title>
        <authorList>
            <person name="Katano-Makiyama Y."/>
            <person name="Hosoyama A."/>
            <person name="Hashimoto M."/>
            <person name="Hosoyama Y."/>
            <person name="Noguchi M."/>
            <person name="Tsuchikane K."/>
            <person name="Uohara A."/>
            <person name="Ohji S."/>
            <person name="Ichikawa N."/>
            <person name="Kimura A."/>
            <person name="Yamazoe A."/>
            <person name="Fujita N."/>
        </authorList>
    </citation>
    <scope>NUCLEOTIDE SEQUENCE [LARGE SCALE GENOMIC DNA]</scope>
    <source>
        <strain evidence="2 3">NBRC 13261</strain>
    </source>
</reference>
<dbReference type="Proteomes" id="UP000028701">
    <property type="component" value="Unassembled WGS sequence"/>
</dbReference>
<dbReference type="OrthoDB" id="9784724at2"/>
<dbReference type="InterPro" id="IPR046668">
    <property type="entry name" value="DUF6538"/>
</dbReference>
<protein>
    <recommendedName>
        <fullName evidence="1">DUF6538 domain-containing protein</fullName>
    </recommendedName>
</protein>
<evidence type="ECO:0000259" key="1">
    <source>
        <dbReference type="Pfam" id="PF20172"/>
    </source>
</evidence>
<proteinExistence type="predicted"/>
<evidence type="ECO:0000313" key="3">
    <source>
        <dbReference type="Proteomes" id="UP000028701"/>
    </source>
</evidence>
<dbReference type="RefSeq" id="WP_045232375.1">
    <property type="nucleotide sequence ID" value="NZ_BBJU01000029.1"/>
</dbReference>
<dbReference type="EMBL" id="BBJU01000029">
    <property type="protein sequence ID" value="GAK72948.1"/>
    <property type="molecule type" value="Genomic_DNA"/>
</dbReference>
<dbReference type="AlphaFoldDB" id="A0A081D202"/>
<comment type="caution">
    <text evidence="2">The sequence shown here is derived from an EMBL/GenBank/DDBJ whole genome shotgun (WGS) entry which is preliminary data.</text>
</comment>
<dbReference type="Pfam" id="PF20172">
    <property type="entry name" value="DUF6538"/>
    <property type="match status" value="1"/>
</dbReference>
<sequence length="101" mass="11621">MEDVTIYPWLTLRNRTYYLRAPVPADIRKSLGKNKILKSFGIQDSREAVEKLHIQSAVVTETFENERGSKDASQPPLEELTDPQIKIISDVHFTHLLDNNE</sequence>
<name>A0A081D202_9HYPH</name>